<evidence type="ECO:0000256" key="5">
    <source>
        <dbReference type="ARBA" id="ARBA00023136"/>
    </source>
</evidence>
<comment type="caution">
    <text evidence="7">The sequence shown here is derived from an EMBL/GenBank/DDBJ whole genome shotgun (WGS) entry which is preliminary data.</text>
</comment>
<feature type="transmembrane region" description="Helical" evidence="6">
    <location>
        <begin position="160"/>
        <end position="176"/>
    </location>
</feature>
<feature type="transmembrane region" description="Helical" evidence="6">
    <location>
        <begin position="120"/>
        <end position="140"/>
    </location>
</feature>
<feature type="transmembrane region" description="Helical" evidence="6">
    <location>
        <begin position="77"/>
        <end position="99"/>
    </location>
</feature>
<evidence type="ECO:0000256" key="6">
    <source>
        <dbReference type="SAM" id="Phobius"/>
    </source>
</evidence>
<dbReference type="Pfam" id="PF09678">
    <property type="entry name" value="Caa3_CtaG"/>
    <property type="match status" value="1"/>
</dbReference>
<dbReference type="GO" id="GO:0005886">
    <property type="term" value="C:plasma membrane"/>
    <property type="evidence" value="ECO:0007669"/>
    <property type="project" value="UniProtKB-SubCell"/>
</dbReference>
<evidence type="ECO:0000256" key="4">
    <source>
        <dbReference type="ARBA" id="ARBA00022989"/>
    </source>
</evidence>
<evidence type="ECO:0000256" key="2">
    <source>
        <dbReference type="ARBA" id="ARBA00022475"/>
    </source>
</evidence>
<proteinExistence type="predicted"/>
<dbReference type="AlphaFoldDB" id="A0A6B3SZY2"/>
<keyword evidence="5 6" id="KW-0472">Membrane</keyword>
<evidence type="ECO:0000313" key="8">
    <source>
        <dbReference type="Proteomes" id="UP000482155"/>
    </source>
</evidence>
<evidence type="ECO:0000256" key="1">
    <source>
        <dbReference type="ARBA" id="ARBA00004651"/>
    </source>
</evidence>
<accession>A0A6B3SZY2</accession>
<keyword evidence="8" id="KW-1185">Reference proteome</keyword>
<feature type="transmembrane region" description="Helical" evidence="6">
    <location>
        <begin position="235"/>
        <end position="257"/>
    </location>
</feature>
<dbReference type="RefSeq" id="WP_163968855.1">
    <property type="nucleotide sequence ID" value="NZ_JAAIVB010000091.1"/>
</dbReference>
<keyword evidence="3 6" id="KW-0812">Transmembrane</keyword>
<name>A0A6B3SZY2_9BURK</name>
<evidence type="ECO:0000256" key="3">
    <source>
        <dbReference type="ARBA" id="ARBA00022692"/>
    </source>
</evidence>
<feature type="transmembrane region" description="Helical" evidence="6">
    <location>
        <begin position="6"/>
        <end position="24"/>
    </location>
</feature>
<keyword evidence="2" id="KW-1003">Cell membrane</keyword>
<dbReference type="Proteomes" id="UP000482155">
    <property type="component" value="Unassembled WGS sequence"/>
</dbReference>
<comment type="subcellular location">
    <subcellularLocation>
        <location evidence="1">Cell membrane</location>
        <topology evidence="1">Multi-pass membrane protein</topology>
    </subcellularLocation>
</comment>
<feature type="transmembrane region" description="Helical" evidence="6">
    <location>
        <begin position="188"/>
        <end position="215"/>
    </location>
</feature>
<dbReference type="InterPro" id="IPR019108">
    <property type="entry name" value="Caa3_assmbl_CtaG-rel"/>
</dbReference>
<evidence type="ECO:0000313" key="7">
    <source>
        <dbReference type="EMBL" id="NEX64919.1"/>
    </source>
</evidence>
<keyword evidence="4 6" id="KW-1133">Transmembrane helix</keyword>
<protein>
    <submittedName>
        <fullName evidence="7">Cytochrome c oxidase assembly protein</fullName>
    </submittedName>
</protein>
<sequence length="283" mass="30271">ARHWEGWLVCSLVLAGAVYALGMLRLAGRAGRLGKALGFAAPPAFALGLATLAAALASPLDGLAGESLSAHMAQHMLLMLAAPALIAWGRPGLASIWALPPAGRQAAGRWWRRGLAGRCLRALMRPLPAWLLASAALWFWHVPAAYRYALAHEGAHFAEHLSFFWTSLAFWMLVLHPRQSGGRGHGVALLMLAGFALHSGLLGAMLTFSSVPWYAPQMSGRFGMSALEDQQLAGLLMWIPMNLAHLASFAWLFAGWLDAMETRRPPLARALAPLQAGGPGGRP</sequence>
<organism evidence="7 8">
    <name type="scientific">Noviherbaspirillum galbum</name>
    <dbReference type="NCBI Taxonomy" id="2709383"/>
    <lineage>
        <taxon>Bacteria</taxon>
        <taxon>Pseudomonadati</taxon>
        <taxon>Pseudomonadota</taxon>
        <taxon>Betaproteobacteria</taxon>
        <taxon>Burkholderiales</taxon>
        <taxon>Oxalobacteraceae</taxon>
        <taxon>Noviherbaspirillum</taxon>
    </lineage>
</organism>
<reference evidence="7 8" key="1">
    <citation type="submission" date="2020-02" db="EMBL/GenBank/DDBJ databases">
        <authorList>
            <person name="Kim M.K."/>
        </authorList>
    </citation>
    <scope>NUCLEOTIDE SEQUENCE [LARGE SCALE GENOMIC DNA]</scope>
    <source>
        <strain evidence="7 8">17J57-3</strain>
    </source>
</reference>
<dbReference type="EMBL" id="JAAIVB010000091">
    <property type="protein sequence ID" value="NEX64919.1"/>
    <property type="molecule type" value="Genomic_DNA"/>
</dbReference>
<feature type="transmembrane region" description="Helical" evidence="6">
    <location>
        <begin position="36"/>
        <end position="57"/>
    </location>
</feature>
<feature type="non-terminal residue" evidence="7">
    <location>
        <position position="1"/>
    </location>
</feature>
<gene>
    <name evidence="7" type="ORF">G3574_27930</name>
</gene>